<keyword evidence="2" id="KW-1185">Reference proteome</keyword>
<dbReference type="EnsemblPlants" id="Bo03143s010.1">
    <property type="protein sequence ID" value="Bo03143s010.1"/>
    <property type="gene ID" value="Bo03143s010"/>
</dbReference>
<proteinExistence type="predicted"/>
<dbReference type="STRING" id="109376.A0A0D2ZWJ5"/>
<organism evidence="1 2">
    <name type="scientific">Brassica oleracea var. oleracea</name>
    <dbReference type="NCBI Taxonomy" id="109376"/>
    <lineage>
        <taxon>Eukaryota</taxon>
        <taxon>Viridiplantae</taxon>
        <taxon>Streptophyta</taxon>
        <taxon>Embryophyta</taxon>
        <taxon>Tracheophyta</taxon>
        <taxon>Spermatophyta</taxon>
        <taxon>Magnoliopsida</taxon>
        <taxon>eudicotyledons</taxon>
        <taxon>Gunneridae</taxon>
        <taxon>Pentapetalae</taxon>
        <taxon>rosids</taxon>
        <taxon>malvids</taxon>
        <taxon>Brassicales</taxon>
        <taxon>Brassicaceae</taxon>
        <taxon>Brassiceae</taxon>
        <taxon>Brassica</taxon>
    </lineage>
</organism>
<dbReference type="eggNOG" id="KOG0987">
    <property type="taxonomic scope" value="Eukaryota"/>
</dbReference>
<dbReference type="PANTHER" id="PTHR10492:SF101">
    <property type="entry name" value="ATP-DEPENDENT DNA HELICASE"/>
    <property type="match status" value="1"/>
</dbReference>
<evidence type="ECO:0000313" key="1">
    <source>
        <dbReference type="EnsemblPlants" id="Bo03143s010.1"/>
    </source>
</evidence>
<accession>A0A0D2ZWJ5</accession>
<sequence>TQKKFSRRKQGFSVGRINYAPRKQESSYYLRVLLNYVKGPTSYQDIKTYDDVVYERYKDACYARGILDDDQEYIDDLVRRSYDSTAAVVRDLFVMMLLSYSLCQPEGVWEKTWELLSEDIEYNRRVHFNRPGAWRIFKFPIHYRSTAVEKLSFHLPGKQNIIFKGRDKLKEVVGRKLIENTMFLAWFELCKADAFARTLTYVQIPNYYTYLKTQKKFSRRKQGFSVGRINYAPRKQESSYYLRVLLNYVKGPTSYQDIKTYDDVVYERYKDACYARGILDDDQEYIDDLVRRSYDSTAAVVRDLFVMMLLSDSLCQPEVVWEKTWELLSEDIEYNHRVHFNRP</sequence>
<dbReference type="AlphaFoldDB" id="A0A0D2ZWJ5"/>
<dbReference type="PANTHER" id="PTHR10492">
    <property type="match status" value="1"/>
</dbReference>
<dbReference type="Proteomes" id="UP000032141">
    <property type="component" value="Unassembled WGS sequence"/>
</dbReference>
<reference evidence="1" key="1">
    <citation type="journal article" date="2014" name="Genome Biol.">
        <title>Transcriptome and methylome profiling reveals relics of genome dominance in the mesopolyploid Brassica oleracea.</title>
        <authorList>
            <person name="Parkin I.A."/>
            <person name="Koh C."/>
            <person name="Tang H."/>
            <person name="Robinson S.J."/>
            <person name="Kagale S."/>
            <person name="Clarke W.E."/>
            <person name="Town C.D."/>
            <person name="Nixon J."/>
            <person name="Krishnakumar V."/>
            <person name="Bidwell S.L."/>
            <person name="Denoeud F."/>
            <person name="Belcram H."/>
            <person name="Links M.G."/>
            <person name="Just J."/>
            <person name="Clarke C."/>
            <person name="Bender T."/>
            <person name="Huebert T."/>
            <person name="Mason A.S."/>
            <person name="Pires J.C."/>
            <person name="Barker G."/>
            <person name="Moore J."/>
            <person name="Walley P.G."/>
            <person name="Manoli S."/>
            <person name="Batley J."/>
            <person name="Edwards D."/>
            <person name="Nelson M.N."/>
            <person name="Wang X."/>
            <person name="Paterson A.H."/>
            <person name="King G."/>
            <person name="Bancroft I."/>
            <person name="Chalhoub B."/>
            <person name="Sharpe A.G."/>
        </authorList>
    </citation>
    <scope>NUCLEOTIDE SEQUENCE [LARGE SCALE GENOMIC DNA]</scope>
    <source>
        <strain evidence="1">cv. TO1000</strain>
    </source>
</reference>
<evidence type="ECO:0000313" key="2">
    <source>
        <dbReference type="Proteomes" id="UP000032141"/>
    </source>
</evidence>
<protein>
    <submittedName>
        <fullName evidence="1">Uncharacterized protein</fullName>
    </submittedName>
</protein>
<dbReference type="HOGENOM" id="CLU_810349_0_0_1"/>
<name>A0A0D2ZWJ5_BRAOL</name>
<reference evidence="1" key="2">
    <citation type="submission" date="2015-06" db="UniProtKB">
        <authorList>
            <consortium name="EnsemblPlants"/>
        </authorList>
    </citation>
    <scope>IDENTIFICATION</scope>
</reference>
<dbReference type="Gramene" id="Bo03143s010.1">
    <property type="protein sequence ID" value="Bo03143s010.1"/>
    <property type="gene ID" value="Bo03143s010"/>
</dbReference>